<dbReference type="InterPro" id="IPR049806">
    <property type="entry name" value="MasK-like_C"/>
</dbReference>
<keyword evidence="2" id="KW-0812">Transmembrane</keyword>
<evidence type="ECO:0008006" key="5">
    <source>
        <dbReference type="Google" id="ProtNLM"/>
    </source>
</evidence>
<dbReference type="Proteomes" id="UP000235116">
    <property type="component" value="Chromosome"/>
</dbReference>
<keyword evidence="2" id="KW-1133">Transmembrane helix</keyword>
<evidence type="ECO:0000313" key="4">
    <source>
        <dbReference type="Proteomes" id="UP000235116"/>
    </source>
</evidence>
<keyword evidence="4" id="KW-1185">Reference proteome</keyword>
<sequence length="309" mass="34189">MKPLYYSTPSLPWDRAAEEEKLFRKMISVFIVIFVIMLLVIPNIPVPEKQRDQVEKIPPRLAKLVMEKQKPPPPPPPPKEEKKEEEKKEEPKKEEPKKEEPKKEEKPKPTAKEKAKAAIAVFDDLSDLRDTNDLADLKTEQKSIASVGAQEQTTQRSLVGTMALGSSGGVSTSKASSGGGGSGTLAGVTSTKVESQIADPAAQKEERRGKDGKARRSTEDIQLVFDKHKGAIYSLYRRALRNNPALEGTVVLRMEIQPDGTVTKCDVVSSELNDADLERKIVLKIKRINFGSMAVGVWNDTYPISFIPS</sequence>
<organism evidence="3 4">
    <name type="scientific">Ketobacter alkanivorans</name>
    <dbReference type="NCBI Taxonomy" id="1917421"/>
    <lineage>
        <taxon>Bacteria</taxon>
        <taxon>Pseudomonadati</taxon>
        <taxon>Pseudomonadota</taxon>
        <taxon>Gammaproteobacteria</taxon>
        <taxon>Pseudomonadales</taxon>
        <taxon>Ketobacteraceae</taxon>
        <taxon>Ketobacter</taxon>
    </lineage>
</organism>
<evidence type="ECO:0000256" key="2">
    <source>
        <dbReference type="SAM" id="Phobius"/>
    </source>
</evidence>
<dbReference type="KEGG" id="kak:Kalk_02755"/>
<name>A0A2K9LGC6_9GAMM</name>
<dbReference type="AlphaFoldDB" id="A0A2K9LGC6"/>
<dbReference type="RefSeq" id="WP_101892748.1">
    <property type="nucleotide sequence ID" value="NZ_CP022684.1"/>
</dbReference>
<feature type="compositionally biased region" description="Basic and acidic residues" evidence="1">
    <location>
        <begin position="202"/>
        <end position="216"/>
    </location>
</feature>
<dbReference type="EMBL" id="CP022684">
    <property type="protein sequence ID" value="AUM11408.1"/>
    <property type="molecule type" value="Genomic_DNA"/>
</dbReference>
<feature type="transmembrane region" description="Helical" evidence="2">
    <location>
        <begin position="22"/>
        <end position="41"/>
    </location>
</feature>
<feature type="compositionally biased region" description="Basic and acidic residues" evidence="1">
    <location>
        <begin position="78"/>
        <end position="115"/>
    </location>
</feature>
<protein>
    <recommendedName>
        <fullName evidence="5">Energy transducer TonB</fullName>
    </recommendedName>
</protein>
<keyword evidence="2" id="KW-0472">Membrane</keyword>
<gene>
    <name evidence="3" type="ORF">Kalk_02755</name>
</gene>
<dbReference type="NCBIfam" id="NF033768">
    <property type="entry name" value="myxo_SS_tail"/>
    <property type="match status" value="1"/>
</dbReference>
<feature type="region of interest" description="Disordered" evidence="1">
    <location>
        <begin position="63"/>
        <end position="115"/>
    </location>
</feature>
<proteinExistence type="predicted"/>
<evidence type="ECO:0000313" key="3">
    <source>
        <dbReference type="EMBL" id="AUM11408.1"/>
    </source>
</evidence>
<dbReference type="OrthoDB" id="7057177at2"/>
<accession>A0A2K9LGC6</accession>
<evidence type="ECO:0000256" key="1">
    <source>
        <dbReference type="SAM" id="MobiDB-lite"/>
    </source>
</evidence>
<feature type="region of interest" description="Disordered" evidence="1">
    <location>
        <begin position="166"/>
        <end position="216"/>
    </location>
</feature>
<reference evidence="4" key="1">
    <citation type="submission" date="2017-08" db="EMBL/GenBank/DDBJ databases">
        <title>Direct submision.</title>
        <authorList>
            <person name="Kim S.-J."/>
            <person name="Rhee S.-K."/>
        </authorList>
    </citation>
    <scope>NUCLEOTIDE SEQUENCE [LARGE SCALE GENOMIC DNA]</scope>
    <source>
        <strain evidence="4">GI5</strain>
    </source>
</reference>